<dbReference type="AlphaFoldDB" id="A0A4C1ZMH8"/>
<protein>
    <submittedName>
        <fullName evidence="2">Uncharacterized protein</fullName>
    </submittedName>
</protein>
<evidence type="ECO:0000313" key="3">
    <source>
        <dbReference type="Proteomes" id="UP000299102"/>
    </source>
</evidence>
<dbReference type="Proteomes" id="UP000299102">
    <property type="component" value="Unassembled WGS sequence"/>
</dbReference>
<dbReference type="EMBL" id="BGZK01001919">
    <property type="protein sequence ID" value="GBP88284.1"/>
    <property type="molecule type" value="Genomic_DNA"/>
</dbReference>
<organism evidence="2 3">
    <name type="scientific">Eumeta variegata</name>
    <name type="common">Bagworm moth</name>
    <name type="synonym">Eumeta japonica</name>
    <dbReference type="NCBI Taxonomy" id="151549"/>
    <lineage>
        <taxon>Eukaryota</taxon>
        <taxon>Metazoa</taxon>
        <taxon>Ecdysozoa</taxon>
        <taxon>Arthropoda</taxon>
        <taxon>Hexapoda</taxon>
        <taxon>Insecta</taxon>
        <taxon>Pterygota</taxon>
        <taxon>Neoptera</taxon>
        <taxon>Endopterygota</taxon>
        <taxon>Lepidoptera</taxon>
        <taxon>Glossata</taxon>
        <taxon>Ditrysia</taxon>
        <taxon>Tineoidea</taxon>
        <taxon>Psychidae</taxon>
        <taxon>Oiketicinae</taxon>
        <taxon>Eumeta</taxon>
    </lineage>
</organism>
<keyword evidence="1" id="KW-0812">Transmembrane</keyword>
<feature type="transmembrane region" description="Helical" evidence="1">
    <location>
        <begin position="85"/>
        <end position="107"/>
    </location>
</feature>
<name>A0A4C1ZMH8_EUMVA</name>
<evidence type="ECO:0000256" key="1">
    <source>
        <dbReference type="SAM" id="Phobius"/>
    </source>
</evidence>
<sequence length="166" mass="18339">MVTIISITVPVVPVVTQRLRRGGSARVNSCQHVRPARVKLLLVLLARCELDFSVRESTHLEMFNVAYAIALIYEIVWVVEARGSLPVPAAMLMVCYLVVIAATVALVHGLISAGKAPVTLWLRASVDGGDHLVSGGSRARLPFEDAIKRKKKNKLYTYINKYIRQC</sequence>
<evidence type="ECO:0000313" key="2">
    <source>
        <dbReference type="EMBL" id="GBP88284.1"/>
    </source>
</evidence>
<accession>A0A4C1ZMH8</accession>
<reference evidence="2 3" key="1">
    <citation type="journal article" date="2019" name="Commun. Biol.">
        <title>The bagworm genome reveals a unique fibroin gene that provides high tensile strength.</title>
        <authorList>
            <person name="Kono N."/>
            <person name="Nakamura H."/>
            <person name="Ohtoshi R."/>
            <person name="Tomita M."/>
            <person name="Numata K."/>
            <person name="Arakawa K."/>
        </authorList>
    </citation>
    <scope>NUCLEOTIDE SEQUENCE [LARGE SCALE GENOMIC DNA]</scope>
</reference>
<gene>
    <name evidence="2" type="ORF">EVAR_100126_1</name>
</gene>
<proteinExistence type="predicted"/>
<keyword evidence="1" id="KW-0472">Membrane</keyword>
<keyword evidence="1" id="KW-1133">Transmembrane helix</keyword>
<feature type="transmembrane region" description="Helical" evidence="1">
    <location>
        <begin position="62"/>
        <end position="79"/>
    </location>
</feature>
<comment type="caution">
    <text evidence="2">The sequence shown here is derived from an EMBL/GenBank/DDBJ whole genome shotgun (WGS) entry which is preliminary data.</text>
</comment>
<keyword evidence="3" id="KW-1185">Reference proteome</keyword>